<evidence type="ECO:0000256" key="1">
    <source>
        <dbReference type="SAM" id="Phobius"/>
    </source>
</evidence>
<reference evidence="2 3" key="1">
    <citation type="submission" date="2019-02" db="EMBL/GenBank/DDBJ databases">
        <authorList>
            <person name="Lehtovirta-Morley E L."/>
        </authorList>
    </citation>
    <scope>NUCLEOTIDE SEQUENCE [LARGE SCALE GENOMIC DNA]</scope>
    <source>
        <strain evidence="2">NFRAN1</strain>
    </source>
</reference>
<protein>
    <submittedName>
        <fullName evidence="2">Uncharacterized protein</fullName>
    </submittedName>
</protein>
<keyword evidence="1" id="KW-0812">Transmembrane</keyword>
<evidence type="ECO:0000313" key="3">
    <source>
        <dbReference type="Proteomes" id="UP000294299"/>
    </source>
</evidence>
<dbReference type="KEGG" id="nfn:NFRAN_0180"/>
<dbReference type="Proteomes" id="UP000294299">
    <property type="component" value="Chromosome NFRAN"/>
</dbReference>
<proteinExistence type="predicted"/>
<gene>
    <name evidence="2" type="ORF">NFRAN_0180</name>
</gene>
<dbReference type="AlphaFoldDB" id="A0A484IBV9"/>
<dbReference type="EMBL" id="LR216287">
    <property type="protein sequence ID" value="VFJ12501.1"/>
    <property type="molecule type" value="Genomic_DNA"/>
</dbReference>
<keyword evidence="1" id="KW-1133">Transmembrane helix</keyword>
<dbReference type="RefSeq" id="WP_134482624.1">
    <property type="nucleotide sequence ID" value="NZ_LR216287.1"/>
</dbReference>
<keyword evidence="1" id="KW-0472">Membrane</keyword>
<organism evidence="2 3">
    <name type="scientific">Candidatus Nitrosocosmicus franklandianus</name>
    <dbReference type="NCBI Taxonomy" id="1798806"/>
    <lineage>
        <taxon>Archaea</taxon>
        <taxon>Nitrososphaerota</taxon>
        <taxon>Nitrososphaeria</taxon>
        <taxon>Nitrososphaerales</taxon>
        <taxon>Nitrososphaeraceae</taxon>
        <taxon>Candidatus Nitrosocosmicus</taxon>
    </lineage>
</organism>
<sequence>MLHSSTKYDQPIQQDSTPFMIFNSEGNALGDASNITITDQPIQQDSTPFMIFNSEGNALGDASNITITDQPIQQDSTPFMIFNSEGNALGDASNITITDQPIQQDSTPFMIFNSEGNALGDTIENSVNLSIPVLKKPFGSGTITYVDIYPLLSLMNENKLSSFNFSNYLRNLSEIMPLEPLASKPTNFRDLNIFREMNASGDIAINTTSVIFPTVALEELVIKTKSDNFDQIKYNDVSQLDISNYTNVFFNVSNSKIKLNDGRGLYSKISIDEGTTLEFTFSDDAYINGISHGKTFEIANVSNIYLTSREPIPIYMNQPNVNVIGHTVLKDYYYGKFINPKQDRFINGTTSFSVYMSDVNTLASNVTMVGNVTKIPSSMLKYNDLNFLNILRDPTVVAGVLISIPFILVVIFLKYARDKDYSA</sequence>
<keyword evidence="3" id="KW-1185">Reference proteome</keyword>
<dbReference type="GeneID" id="39419761"/>
<evidence type="ECO:0000313" key="2">
    <source>
        <dbReference type="EMBL" id="VFJ12501.1"/>
    </source>
</evidence>
<feature type="transmembrane region" description="Helical" evidence="1">
    <location>
        <begin position="396"/>
        <end position="416"/>
    </location>
</feature>
<accession>A0A484IBV9</accession>
<name>A0A484IBV9_9ARCH</name>